<name>A0ABP2I0Z1_9FIRM</name>
<reference evidence="1 2" key="1">
    <citation type="journal article" date="2011" name="J. Bacteriol.">
        <title>Draft Genome Sequence of Turicibacter sanguinis PC909, Isolated from Human Feces.</title>
        <authorList>
            <person name="Cuiv P.O."/>
            <person name="Klaassens E.S."/>
            <person name="Durkin A.S."/>
            <person name="Harkins D.M."/>
            <person name="Foster L."/>
            <person name="McCorrison J."/>
            <person name="Torralba M."/>
            <person name="Nelson K.E."/>
            <person name="Morrison M."/>
        </authorList>
    </citation>
    <scope>NUCLEOTIDE SEQUENCE [LARGE SCALE GENOMIC DNA]</scope>
    <source>
        <strain evidence="1 2">PC909</strain>
    </source>
</reference>
<dbReference type="SFLD" id="SFLDG01144">
    <property type="entry name" value="C2.B.4:_PGP_Like"/>
    <property type="match status" value="1"/>
</dbReference>
<evidence type="ECO:0000313" key="2">
    <source>
        <dbReference type="Proteomes" id="UP000002938"/>
    </source>
</evidence>
<organism evidence="1 2">
    <name type="scientific">Turicibacter sanguinis PC909</name>
    <dbReference type="NCBI Taxonomy" id="702450"/>
    <lineage>
        <taxon>Bacteria</taxon>
        <taxon>Bacillati</taxon>
        <taxon>Bacillota</taxon>
        <taxon>Erysipelotrichia</taxon>
        <taxon>Erysipelotrichales</taxon>
        <taxon>Turicibacteraceae</taxon>
        <taxon>Turicibacter</taxon>
    </lineage>
</organism>
<dbReference type="InterPro" id="IPR000150">
    <property type="entry name" value="Cof"/>
</dbReference>
<evidence type="ECO:0000313" key="1">
    <source>
        <dbReference type="EMBL" id="EFF63168.1"/>
    </source>
</evidence>
<dbReference type="NCBIfam" id="TIGR01484">
    <property type="entry name" value="HAD-SF-IIB"/>
    <property type="match status" value="1"/>
</dbReference>
<dbReference type="Proteomes" id="UP000002938">
    <property type="component" value="Unassembled WGS sequence"/>
</dbReference>
<dbReference type="PROSITE" id="PS01229">
    <property type="entry name" value="COF_2"/>
    <property type="match status" value="1"/>
</dbReference>
<sequence length="256" mass="28685">MEKSLILFDIDGTILKSETNQIPSSTILAIQKLQQAGHDLGIATGRALFLVDERLKQLPFNTFVTANGQHITHKGEVIYENAIPTNVIDEFIEDAKNLNQVIGLLTANRATVTGNNEIVQESFKRVSIDFPEILPNLHKEEPILQAWYFCEDFAQLPKKYKEHLRFIPWLNFGADIVPVNGSKAEGIKALIEYMEQKPEKVIAFGDGYNDIEMLQLADIGVAMGNASDEVKSYADFVTKSIDEDGIYYACEQLGLF</sequence>
<dbReference type="NCBIfam" id="TIGR00099">
    <property type="entry name" value="Cof-subfamily"/>
    <property type="match status" value="1"/>
</dbReference>
<proteinExistence type="predicted"/>
<dbReference type="InterPro" id="IPR036412">
    <property type="entry name" value="HAD-like_sf"/>
</dbReference>
<dbReference type="InterPro" id="IPR006379">
    <property type="entry name" value="HAD-SF_hydro_IIB"/>
</dbReference>
<comment type="caution">
    <text evidence="1">The sequence shown here is derived from an EMBL/GenBank/DDBJ whole genome shotgun (WGS) entry which is preliminary data.</text>
</comment>
<dbReference type="RefSeq" id="WP_006785280.1">
    <property type="nucleotide sequence ID" value="NZ_ADMN01000097.1"/>
</dbReference>
<dbReference type="PANTHER" id="PTHR10000">
    <property type="entry name" value="PHOSPHOSERINE PHOSPHATASE"/>
    <property type="match status" value="1"/>
</dbReference>
<accession>A0ABP2I0Z1</accession>
<dbReference type="SFLD" id="SFLDG01140">
    <property type="entry name" value="C2.B:_Phosphomannomutase_and_P"/>
    <property type="match status" value="1"/>
</dbReference>
<dbReference type="Pfam" id="PF08282">
    <property type="entry name" value="Hydrolase_3"/>
    <property type="match status" value="1"/>
</dbReference>
<dbReference type="SFLD" id="SFLDS00003">
    <property type="entry name" value="Haloacid_Dehalogenase"/>
    <property type="match status" value="1"/>
</dbReference>
<dbReference type="GeneID" id="60059226"/>
<protein>
    <submittedName>
        <fullName evidence="1">Cof-like hydrolase</fullName>
    </submittedName>
</protein>
<gene>
    <name evidence="1" type="ORF">CUW_2142</name>
</gene>
<keyword evidence="2" id="KW-1185">Reference proteome</keyword>
<dbReference type="EMBL" id="ADMN01000097">
    <property type="protein sequence ID" value="EFF63168.1"/>
    <property type="molecule type" value="Genomic_DNA"/>
</dbReference>
<dbReference type="Gene3D" id="3.30.1240.10">
    <property type="match status" value="1"/>
</dbReference>
<dbReference type="PANTHER" id="PTHR10000:SF25">
    <property type="entry name" value="PHOSPHATASE YKRA-RELATED"/>
    <property type="match status" value="1"/>
</dbReference>
<dbReference type="SUPFAM" id="SSF56784">
    <property type="entry name" value="HAD-like"/>
    <property type="match status" value="1"/>
</dbReference>
<dbReference type="InterPro" id="IPR023214">
    <property type="entry name" value="HAD_sf"/>
</dbReference>
<dbReference type="Gene3D" id="3.40.50.1000">
    <property type="entry name" value="HAD superfamily/HAD-like"/>
    <property type="match status" value="1"/>
</dbReference>